<dbReference type="EMBL" id="SDOZ01000002">
    <property type="protein sequence ID" value="RXZ61825.1"/>
    <property type="molecule type" value="Genomic_DNA"/>
</dbReference>
<dbReference type="Proteomes" id="UP000291269">
    <property type="component" value="Unassembled WGS sequence"/>
</dbReference>
<name>A0A4Q2KB81_9FIRM</name>
<protein>
    <submittedName>
        <fullName evidence="1">Uncharacterized protein</fullName>
    </submittedName>
</protein>
<evidence type="ECO:0000313" key="1">
    <source>
        <dbReference type="EMBL" id="RXZ61825.1"/>
    </source>
</evidence>
<accession>A0A4Q2KB81</accession>
<proteinExistence type="predicted"/>
<comment type="caution">
    <text evidence="1">The sequence shown here is derived from an EMBL/GenBank/DDBJ whole genome shotgun (WGS) entry which is preliminary data.</text>
</comment>
<gene>
    <name evidence="1" type="ORF">ESZ91_05395</name>
</gene>
<organism evidence="1 2">
    <name type="scientific">Candidatus Borkfalkia ceftriaxoniphila</name>
    <dbReference type="NCBI Taxonomy" id="2508949"/>
    <lineage>
        <taxon>Bacteria</taxon>
        <taxon>Bacillati</taxon>
        <taxon>Bacillota</taxon>
        <taxon>Clostridia</taxon>
        <taxon>Christensenellales</taxon>
        <taxon>Christensenellaceae</taxon>
        <taxon>Candidatus Borkfalkia</taxon>
    </lineage>
</organism>
<evidence type="ECO:0000313" key="2">
    <source>
        <dbReference type="Proteomes" id="UP000291269"/>
    </source>
</evidence>
<dbReference type="AlphaFoldDB" id="A0A4Q2KB81"/>
<dbReference type="RefSeq" id="WP_129224882.1">
    <property type="nucleotide sequence ID" value="NZ_SDOZ01000002.1"/>
</dbReference>
<reference evidence="1 2" key="1">
    <citation type="journal article" date="2019" name="Gut">
        <title>Antibiotics-induced monodominance of a novel gut bacterial order.</title>
        <authorList>
            <person name="Hildebrand F."/>
            <person name="Moitinho-Silva L."/>
            <person name="Blasche S."/>
            <person name="Jahn M.T."/>
            <person name="Gossmann T.I."/>
            <person name="Heuerta-Cepas J."/>
            <person name="Hercog R."/>
            <person name="Luetge M."/>
            <person name="Bahram M."/>
            <person name="Pryszlak A."/>
            <person name="Alves R.J."/>
            <person name="Waszak S.M."/>
            <person name="Zhu A."/>
            <person name="Ye L."/>
            <person name="Costea P.I."/>
            <person name="Aalvink S."/>
            <person name="Belzer C."/>
            <person name="Forslund S.K."/>
            <person name="Sunagawa S."/>
            <person name="Hentschel U."/>
            <person name="Merten C."/>
            <person name="Patil K.R."/>
            <person name="Benes V."/>
            <person name="Bork P."/>
        </authorList>
    </citation>
    <scope>NUCLEOTIDE SEQUENCE [LARGE SCALE GENOMIC DNA]</scope>
    <source>
        <strain evidence="1 2">HDS1380</strain>
    </source>
</reference>
<keyword evidence="2" id="KW-1185">Reference proteome</keyword>
<sequence>MYERITVVRQDLPKRMPKTETRPALFRRFESYRTCQTYASGLVFAAKAAKEMRAVSRATK</sequence>